<protein>
    <recommendedName>
        <fullName evidence="1">Ubiquinone biosynthesis accessory factor UbiT</fullName>
    </recommendedName>
</protein>
<dbReference type="Proteomes" id="UP000053226">
    <property type="component" value="Unassembled WGS sequence"/>
</dbReference>
<accession>A0A0N0IBU8</accession>
<proteinExistence type="inferred from homology"/>
<feature type="domain" description="SCP2" evidence="2">
    <location>
        <begin position="43"/>
        <end position="133"/>
    </location>
</feature>
<keyword evidence="4" id="KW-1185">Reference proteome</keyword>
<dbReference type="HAMAP" id="MF_02231">
    <property type="entry name" value="UbiT"/>
    <property type="match status" value="1"/>
</dbReference>
<dbReference type="GO" id="GO:0005829">
    <property type="term" value="C:cytosol"/>
    <property type="evidence" value="ECO:0007669"/>
    <property type="project" value="TreeGrafter"/>
</dbReference>
<dbReference type="OrthoDB" id="5292463at2"/>
<dbReference type="InterPro" id="IPR003033">
    <property type="entry name" value="SCP2_sterol-bd_dom"/>
</dbReference>
<dbReference type="PANTHER" id="PTHR10094">
    <property type="entry name" value="STEROL CARRIER PROTEIN 2 SCP-2 FAMILY PROTEIN"/>
    <property type="match status" value="1"/>
</dbReference>
<organism evidence="3 4">
    <name type="scientific">Moellerella wisconsensis ATCC 35017</name>
    <dbReference type="NCBI Taxonomy" id="1354267"/>
    <lineage>
        <taxon>Bacteria</taxon>
        <taxon>Pseudomonadati</taxon>
        <taxon>Pseudomonadota</taxon>
        <taxon>Gammaproteobacteria</taxon>
        <taxon>Enterobacterales</taxon>
        <taxon>Morganellaceae</taxon>
        <taxon>Moellerella</taxon>
    </lineage>
</organism>
<dbReference type="Pfam" id="PF02036">
    <property type="entry name" value="SCP2"/>
    <property type="match status" value="1"/>
</dbReference>
<evidence type="ECO:0000256" key="1">
    <source>
        <dbReference type="HAMAP-Rule" id="MF_02231"/>
    </source>
</evidence>
<dbReference type="PANTHER" id="PTHR10094:SF25">
    <property type="entry name" value="SCP2 STEROL-BINDING DOMAIN-CONTAINING PROTEIN 1"/>
    <property type="match status" value="1"/>
</dbReference>
<reference evidence="3 4" key="1">
    <citation type="submission" date="2015-07" db="EMBL/GenBank/DDBJ databases">
        <title>ATOL: Assembling a taxonomically balanced genome-scale reconstruction of the evolutionary history of the Enterobacteriaceae.</title>
        <authorList>
            <person name="Plunkett G.III."/>
            <person name="Neeno-Eckwall E.C."/>
            <person name="Glasner J.D."/>
            <person name="Perna N.T."/>
        </authorList>
    </citation>
    <scope>NUCLEOTIDE SEQUENCE [LARGE SCALE GENOMIC DNA]</scope>
    <source>
        <strain evidence="3 4">ATCC 35017</strain>
    </source>
</reference>
<evidence type="ECO:0000259" key="2">
    <source>
        <dbReference type="Pfam" id="PF02036"/>
    </source>
</evidence>
<dbReference type="UniPathway" id="UPA00232"/>
<dbReference type="RefSeq" id="WP_053907080.1">
    <property type="nucleotide sequence ID" value="NZ_CAWMUS010000003.1"/>
</dbReference>
<name>A0A0N0IBU8_9GAMM</name>
<comment type="function">
    <text evidence="1">Required for O(2)-independent ubiquinone (coenzyme Q) biosynthesis. Likely functions as an accessory factor.</text>
</comment>
<dbReference type="AlphaFoldDB" id="A0A0N0IBU8"/>
<dbReference type="InterPro" id="IPR016830">
    <property type="entry name" value="UbiT"/>
</dbReference>
<keyword evidence="1" id="KW-0831">Ubiquinone biosynthesis</keyword>
<dbReference type="GO" id="GO:0006744">
    <property type="term" value="P:ubiquinone biosynthetic process"/>
    <property type="evidence" value="ECO:0007669"/>
    <property type="project" value="UniProtKB-UniRule"/>
</dbReference>
<dbReference type="SUPFAM" id="SSF55718">
    <property type="entry name" value="SCP-like"/>
    <property type="match status" value="1"/>
</dbReference>
<dbReference type="GeneID" id="79718457"/>
<comment type="caution">
    <text evidence="3">The sequence shown here is derived from an EMBL/GenBank/DDBJ whole genome shotgun (WGS) entry which is preliminary data.</text>
</comment>
<dbReference type="InterPro" id="IPR036527">
    <property type="entry name" value="SCP2_sterol-bd_dom_sf"/>
</dbReference>
<dbReference type="PIRSF" id="PIRSF025550">
    <property type="entry name" value="UCP025550_lpd_carrier"/>
    <property type="match status" value="1"/>
</dbReference>
<comment type="pathway">
    <text evidence="1">Cofactor biosynthesis; ubiquinone biosynthesis.</text>
</comment>
<evidence type="ECO:0000313" key="4">
    <source>
        <dbReference type="Proteomes" id="UP000053226"/>
    </source>
</evidence>
<dbReference type="EMBL" id="LGAA01000003">
    <property type="protein sequence ID" value="KPD04213.1"/>
    <property type="molecule type" value="Genomic_DNA"/>
</dbReference>
<evidence type="ECO:0000313" key="3">
    <source>
        <dbReference type="EMBL" id="KPD04213.1"/>
    </source>
</evidence>
<gene>
    <name evidence="1" type="primary">ubiT</name>
    <name evidence="3" type="ORF">M992_0321</name>
</gene>
<dbReference type="Gene3D" id="3.30.1050.10">
    <property type="entry name" value="SCP2 sterol-binding domain"/>
    <property type="match status" value="1"/>
</dbReference>
<comment type="similarity">
    <text evidence="1">Belongs to the UbiT family.</text>
</comment>
<sequence length="176" mass="20066">MLEKFRSQLVSKGPSLMRLPLKMTPFALQRQVLEQLLKWQFHESLIDGELDFLENKWLKVEITDLQLVWFISLQNGQLMVRPQGTADVSISGNANELILIAARKEDPDSLFFQRRLVIEGDTELGLYVKNLMDAFELEKMPAPLRFGLMQLAEFIQQNKPQEGSAATQNSTGLISC</sequence>